<organism evidence="2 3">
    <name type="scientific">Thiothrix lacustris</name>
    <dbReference type="NCBI Taxonomy" id="525917"/>
    <lineage>
        <taxon>Bacteria</taxon>
        <taxon>Pseudomonadati</taxon>
        <taxon>Pseudomonadota</taxon>
        <taxon>Gammaproteobacteria</taxon>
        <taxon>Thiotrichales</taxon>
        <taxon>Thiotrichaceae</taxon>
        <taxon>Thiothrix</taxon>
    </lineage>
</organism>
<gene>
    <name evidence="2" type="ORF">BWK73_04725</name>
</gene>
<protein>
    <submittedName>
        <fullName evidence="2">Uncharacterized protein</fullName>
    </submittedName>
</protein>
<reference evidence="2 3" key="1">
    <citation type="submission" date="2017-01" db="EMBL/GenBank/DDBJ databases">
        <title>Novel large sulfur bacteria in the metagenomes of groundwater-fed chemosynthetic microbial mats in the Lake Huron basin.</title>
        <authorList>
            <person name="Sharrar A.M."/>
            <person name="Flood B.E."/>
            <person name="Bailey J.V."/>
            <person name="Jones D.S."/>
            <person name="Biddanda B."/>
            <person name="Ruberg S.A."/>
            <person name="Marcus D.N."/>
            <person name="Dick G.J."/>
        </authorList>
    </citation>
    <scope>NUCLEOTIDE SEQUENCE [LARGE SCALE GENOMIC DNA]</scope>
    <source>
        <strain evidence="2">A8</strain>
    </source>
</reference>
<name>A0A1Y1QY92_9GAMM</name>
<proteinExistence type="predicted"/>
<sequence length="94" mass="10238">MLQFINPIIDDLNAALAAHGLKIVMITPPAISVPNTHSEHAANLPDPHPNAVWNDSTSVPKDYAVQPEEGGHTTAQTDLQRKQSRLAAMLRRPN</sequence>
<comment type="caution">
    <text evidence="2">The sequence shown here is derived from an EMBL/GenBank/DDBJ whole genome shotgun (WGS) entry which is preliminary data.</text>
</comment>
<accession>A0A1Y1QY92</accession>
<dbReference type="Proteomes" id="UP000192491">
    <property type="component" value="Unassembled WGS sequence"/>
</dbReference>
<feature type="region of interest" description="Disordered" evidence="1">
    <location>
        <begin position="34"/>
        <end position="81"/>
    </location>
</feature>
<dbReference type="EMBL" id="MTEJ01000007">
    <property type="protein sequence ID" value="OQX16171.1"/>
    <property type="molecule type" value="Genomic_DNA"/>
</dbReference>
<evidence type="ECO:0000256" key="1">
    <source>
        <dbReference type="SAM" id="MobiDB-lite"/>
    </source>
</evidence>
<evidence type="ECO:0000313" key="2">
    <source>
        <dbReference type="EMBL" id="OQX16171.1"/>
    </source>
</evidence>
<dbReference type="AlphaFoldDB" id="A0A1Y1QY92"/>
<evidence type="ECO:0000313" key="3">
    <source>
        <dbReference type="Proteomes" id="UP000192491"/>
    </source>
</evidence>